<keyword evidence="4" id="KW-1185">Reference proteome</keyword>
<evidence type="ECO:0000256" key="2">
    <source>
        <dbReference type="ARBA" id="ARBA00022842"/>
    </source>
</evidence>
<name>A0A5C9A586_9GAMM</name>
<gene>
    <name evidence="3" type="ORF">FV139_06330</name>
</gene>
<dbReference type="Gene3D" id="1.10.8.240">
    <property type="entry name" value="CofD-like domain"/>
    <property type="match status" value="1"/>
</dbReference>
<proteinExistence type="inferred from homology"/>
<keyword evidence="2" id="KW-0460">Magnesium</keyword>
<evidence type="ECO:0000313" key="3">
    <source>
        <dbReference type="EMBL" id="TXS95896.1"/>
    </source>
</evidence>
<dbReference type="HAMAP" id="MF_01257">
    <property type="entry name" value="CofD"/>
    <property type="match status" value="1"/>
</dbReference>
<dbReference type="EC" id="2.7.8.28" evidence="3"/>
<dbReference type="InterPro" id="IPR038136">
    <property type="entry name" value="CofD-like_dom_sf"/>
</dbReference>
<dbReference type="PANTHER" id="PTHR43007">
    <property type="entry name" value="2-PHOSPHO-L-LACTATE TRANSFERASE"/>
    <property type="match status" value="1"/>
</dbReference>
<evidence type="ECO:0000256" key="1">
    <source>
        <dbReference type="ARBA" id="ARBA00022679"/>
    </source>
</evidence>
<dbReference type="GO" id="GO:0000287">
    <property type="term" value="F:magnesium ion binding"/>
    <property type="evidence" value="ECO:0007669"/>
    <property type="project" value="InterPro"/>
</dbReference>
<dbReference type="EMBL" id="VRZA01000002">
    <property type="protein sequence ID" value="TXS95896.1"/>
    <property type="molecule type" value="Genomic_DNA"/>
</dbReference>
<dbReference type="GO" id="GO:0043743">
    <property type="term" value="F:LPPG:FO 2-phospho-L-lactate transferase activity"/>
    <property type="evidence" value="ECO:0007669"/>
    <property type="project" value="UniProtKB-EC"/>
</dbReference>
<dbReference type="Pfam" id="PF01933">
    <property type="entry name" value="CofD"/>
    <property type="match status" value="1"/>
</dbReference>
<accession>A0A5C9A586</accession>
<dbReference type="Proteomes" id="UP000321039">
    <property type="component" value="Unassembled WGS sequence"/>
</dbReference>
<evidence type="ECO:0000313" key="4">
    <source>
        <dbReference type="Proteomes" id="UP000321039"/>
    </source>
</evidence>
<keyword evidence="1 3" id="KW-0808">Transferase</keyword>
<dbReference type="Gene3D" id="3.40.50.10680">
    <property type="entry name" value="CofD-like domains"/>
    <property type="match status" value="1"/>
</dbReference>
<dbReference type="PANTHER" id="PTHR43007:SF1">
    <property type="entry name" value="2-PHOSPHO-L-LACTATE TRANSFERASE"/>
    <property type="match status" value="1"/>
</dbReference>
<protein>
    <submittedName>
        <fullName evidence="3">2-phospho-L-lactate transferase</fullName>
        <ecNumber evidence="3">2.7.8.28</ecNumber>
    </submittedName>
</protein>
<sequence length="310" mass="32875">MLALSGGVGGAKLALGLARELAPESLAVVVNTADDFRYHGLTISPDIDTLLYTLSGRSNRAQGWGLEGETWLVRDALEQLGADTWFQLGDRDIATHLLRSGRLAAGDTLSEVTASLARAMGIAVQVLPMSDQSVSTVVHSDEGDLAFQEYFVRRRCEPRVTGFSFRGQAEARPAPALQALLDSGQVSAVVICPSNPFVSVDPVLGIPGLWRQLAGLGVPVIAVSPIIGGRAVKGPAAKMMAELGLPVDAAAVVRHYSEHYPGLVTEFVLDTEDAALASELEQSTVLCNTLMQTLDDKRALARFVLQLAGC</sequence>
<organism evidence="3 4">
    <name type="scientific">Parahaliea maris</name>
    <dbReference type="NCBI Taxonomy" id="2716870"/>
    <lineage>
        <taxon>Bacteria</taxon>
        <taxon>Pseudomonadati</taxon>
        <taxon>Pseudomonadota</taxon>
        <taxon>Gammaproteobacteria</taxon>
        <taxon>Cellvibrionales</taxon>
        <taxon>Halieaceae</taxon>
        <taxon>Parahaliea</taxon>
    </lineage>
</organism>
<dbReference type="CDD" id="cd07186">
    <property type="entry name" value="CofD_like"/>
    <property type="match status" value="1"/>
</dbReference>
<dbReference type="NCBIfam" id="TIGR01819">
    <property type="entry name" value="F420_cofD"/>
    <property type="match status" value="1"/>
</dbReference>
<comment type="caution">
    <text evidence="3">The sequence shown here is derived from an EMBL/GenBank/DDBJ whole genome shotgun (WGS) entry which is preliminary data.</text>
</comment>
<dbReference type="InterPro" id="IPR010115">
    <property type="entry name" value="FbiA/CofD"/>
</dbReference>
<dbReference type="AlphaFoldDB" id="A0A5C9A586"/>
<dbReference type="InterPro" id="IPR002882">
    <property type="entry name" value="CofD"/>
</dbReference>
<reference evidence="3 4" key="1">
    <citation type="submission" date="2019-08" db="EMBL/GenBank/DDBJ databases">
        <title>Parahaliea maris sp. nov., isolated from the surface seawater.</title>
        <authorList>
            <person name="Liu Y."/>
        </authorList>
    </citation>
    <scope>NUCLEOTIDE SEQUENCE [LARGE SCALE GENOMIC DNA]</scope>
    <source>
        <strain evidence="3 4">HSLHS9</strain>
    </source>
</reference>
<dbReference type="SUPFAM" id="SSF142338">
    <property type="entry name" value="CofD-like"/>
    <property type="match status" value="1"/>
</dbReference>